<keyword evidence="3" id="KW-1185">Reference proteome</keyword>
<evidence type="ECO:0000259" key="1">
    <source>
        <dbReference type="Pfam" id="PF13673"/>
    </source>
</evidence>
<dbReference type="AlphaFoldDB" id="A0A853B2H9"/>
<evidence type="ECO:0000313" key="3">
    <source>
        <dbReference type="Proteomes" id="UP000549616"/>
    </source>
</evidence>
<comment type="caution">
    <text evidence="2">The sequence shown here is derived from an EMBL/GenBank/DDBJ whole genome shotgun (WGS) entry which is preliminary data.</text>
</comment>
<feature type="domain" description="N-acetyltransferase" evidence="1">
    <location>
        <begin position="93"/>
        <end position="167"/>
    </location>
</feature>
<dbReference type="Proteomes" id="UP000549616">
    <property type="component" value="Unassembled WGS sequence"/>
</dbReference>
<sequence length="176" mass="19542">MAITPIEVLTAAFRDDPLAHWLFPDDEMRSRAMPFVFGDAVERSAATGELMVDGPGVAVWLRLAAGEPPFGEPDPREPRLAAFTELLRARHPHDREHLYLPFLGVAEPGRGIGSALLTSRLSRADAEGLPAYLEASSPRSVPLYRRHGFEFLGEPVTLPDGPRLWPMWREPRGENP</sequence>
<evidence type="ECO:0000313" key="2">
    <source>
        <dbReference type="EMBL" id="NYI89333.1"/>
    </source>
</evidence>
<dbReference type="InterPro" id="IPR000182">
    <property type="entry name" value="GNAT_dom"/>
</dbReference>
<dbReference type="InterPro" id="IPR016181">
    <property type="entry name" value="Acyl_CoA_acyltransferase"/>
</dbReference>
<dbReference type="SUPFAM" id="SSF55729">
    <property type="entry name" value="Acyl-CoA N-acyltransferases (Nat)"/>
    <property type="match status" value="1"/>
</dbReference>
<dbReference type="RefSeq" id="WP_179773507.1">
    <property type="nucleotide sequence ID" value="NZ_JACCFK010000001.1"/>
</dbReference>
<dbReference type="EMBL" id="JACCFK010000001">
    <property type="protein sequence ID" value="NYI89333.1"/>
    <property type="molecule type" value="Genomic_DNA"/>
</dbReference>
<organism evidence="2 3">
    <name type="scientific">Amycolatopsis endophytica</name>
    <dbReference type="NCBI Taxonomy" id="860233"/>
    <lineage>
        <taxon>Bacteria</taxon>
        <taxon>Bacillati</taxon>
        <taxon>Actinomycetota</taxon>
        <taxon>Actinomycetes</taxon>
        <taxon>Pseudonocardiales</taxon>
        <taxon>Pseudonocardiaceae</taxon>
        <taxon>Amycolatopsis</taxon>
    </lineage>
</organism>
<proteinExistence type="predicted"/>
<dbReference type="PANTHER" id="PTHR42791:SF1">
    <property type="entry name" value="N-ACETYLTRANSFERASE DOMAIN-CONTAINING PROTEIN"/>
    <property type="match status" value="1"/>
</dbReference>
<reference evidence="2 3" key="1">
    <citation type="submission" date="2020-07" db="EMBL/GenBank/DDBJ databases">
        <title>Sequencing the genomes of 1000 actinobacteria strains.</title>
        <authorList>
            <person name="Klenk H.-P."/>
        </authorList>
    </citation>
    <scope>NUCLEOTIDE SEQUENCE [LARGE SCALE GENOMIC DNA]</scope>
    <source>
        <strain evidence="2 3">DSM 104006</strain>
    </source>
</reference>
<protein>
    <submittedName>
        <fullName evidence="2">GNAT superfamily N-acetyltransferase</fullName>
    </submittedName>
</protein>
<keyword evidence="2" id="KW-0808">Transferase</keyword>
<dbReference type="Pfam" id="PF13673">
    <property type="entry name" value="Acetyltransf_10"/>
    <property type="match status" value="1"/>
</dbReference>
<name>A0A853B2H9_9PSEU</name>
<gene>
    <name evidence="2" type="ORF">HNR02_002656</name>
</gene>
<dbReference type="Gene3D" id="3.40.630.30">
    <property type="match status" value="1"/>
</dbReference>
<dbReference type="GO" id="GO:0016747">
    <property type="term" value="F:acyltransferase activity, transferring groups other than amino-acyl groups"/>
    <property type="evidence" value="ECO:0007669"/>
    <property type="project" value="InterPro"/>
</dbReference>
<dbReference type="InterPro" id="IPR052523">
    <property type="entry name" value="Trichothecene_AcTrans"/>
</dbReference>
<accession>A0A853B2H9</accession>
<dbReference type="PANTHER" id="PTHR42791">
    <property type="entry name" value="GNAT FAMILY ACETYLTRANSFERASE"/>
    <property type="match status" value="1"/>
</dbReference>